<dbReference type="InterPro" id="IPR050469">
    <property type="entry name" value="Diguanylate_Cyclase"/>
</dbReference>
<dbReference type="Gene3D" id="3.30.70.270">
    <property type="match status" value="1"/>
</dbReference>
<sequence length="455" mass="49062">MAHAVLLVDDERFARTVYADYLRAAGYDVEVAADAEAALALLRQRRYDVLLTDVILPGSSGLDLLAAAKQLDPNLEVAVITALDEVDPAVRAMKSGASDYLVKPVTPEQLQLTVQRCLSTRELLAENKSLRAHLKLFEAGQRIAATLDRDKLLPMALAAVAASCRSAAAALLERAQDGGWVLSGAHGLEYGPAADLLGLCRGALERLAPERPARVDIVPGELTALAPRALLLPITDDGAVVGAAAVLVAGELDGPGAEAAAFLCRNLGLALKNLGRLQQVEHLAYLDDLTHLYNLRYLEVALARELDGGKPFSVLFLDLDRFKTVNDQYGHLSGSRLLVEVARVLRSCVRDDDVLVRYGGDEYVVLLVGIDSGGGLKVAERIRRAIEDHRFLSREGSRVRITASIGLASFPEHAQSKAEILDLADRAMYRGKRSTRNVVYMASKDLPPVPAGERS</sequence>
<proteinExistence type="predicted"/>
<name>A0ABM7WQ84_9BACT</name>
<dbReference type="InterPro" id="IPR001789">
    <property type="entry name" value="Sig_transdc_resp-reg_receiver"/>
</dbReference>
<dbReference type="SUPFAM" id="SSF55073">
    <property type="entry name" value="Nucleotide cyclase"/>
    <property type="match status" value="1"/>
</dbReference>
<dbReference type="RefSeq" id="WP_248358331.1">
    <property type="nucleotide sequence ID" value="NZ_AP025591.1"/>
</dbReference>
<evidence type="ECO:0000259" key="3">
    <source>
        <dbReference type="PROSITE" id="PS50110"/>
    </source>
</evidence>
<dbReference type="CDD" id="cd01949">
    <property type="entry name" value="GGDEF"/>
    <property type="match status" value="1"/>
</dbReference>
<dbReference type="InterPro" id="IPR043128">
    <property type="entry name" value="Rev_trsase/Diguanyl_cyclase"/>
</dbReference>
<keyword evidence="2" id="KW-0597">Phosphoprotein</keyword>
<reference evidence="6" key="1">
    <citation type="journal article" date="2022" name="Int. J. Syst. Evol. Microbiol.">
        <title>Anaeromyxobacter oryzae sp. nov., Anaeromyxobacter diazotrophicus sp. nov. and Anaeromyxobacter paludicola sp. nov., isolated from paddy soils.</title>
        <authorList>
            <person name="Itoh H."/>
            <person name="Xu Z."/>
            <person name="Mise K."/>
            <person name="Masuda Y."/>
            <person name="Ushijima N."/>
            <person name="Hayakawa C."/>
            <person name="Shiratori Y."/>
            <person name="Senoo K."/>
        </authorList>
    </citation>
    <scope>NUCLEOTIDE SEQUENCE [LARGE SCALE GENOMIC DNA]</scope>
    <source>
        <strain evidence="6">Red232</strain>
    </source>
</reference>
<dbReference type="NCBIfam" id="TIGR00254">
    <property type="entry name" value="GGDEF"/>
    <property type="match status" value="1"/>
</dbReference>
<dbReference type="SMART" id="SM00448">
    <property type="entry name" value="REC"/>
    <property type="match status" value="1"/>
</dbReference>
<dbReference type="PANTHER" id="PTHR45138">
    <property type="entry name" value="REGULATORY COMPONENTS OF SENSORY TRANSDUCTION SYSTEM"/>
    <property type="match status" value="1"/>
</dbReference>
<dbReference type="EC" id="2.7.7.65" evidence="1"/>
<dbReference type="SMART" id="SM00267">
    <property type="entry name" value="GGDEF"/>
    <property type="match status" value="1"/>
</dbReference>
<dbReference type="SUPFAM" id="SSF52172">
    <property type="entry name" value="CheY-like"/>
    <property type="match status" value="1"/>
</dbReference>
<evidence type="ECO:0000256" key="1">
    <source>
        <dbReference type="ARBA" id="ARBA00012528"/>
    </source>
</evidence>
<evidence type="ECO:0000256" key="2">
    <source>
        <dbReference type="PROSITE-ProRule" id="PRU00169"/>
    </source>
</evidence>
<feature type="domain" description="GGDEF" evidence="4">
    <location>
        <begin position="310"/>
        <end position="444"/>
    </location>
</feature>
<dbReference type="EMBL" id="AP025591">
    <property type="protein sequence ID" value="BDG01626.1"/>
    <property type="molecule type" value="Genomic_DNA"/>
</dbReference>
<accession>A0ABM7WQ84</accession>
<dbReference type="PROSITE" id="PS50887">
    <property type="entry name" value="GGDEF"/>
    <property type="match status" value="1"/>
</dbReference>
<dbReference type="PROSITE" id="PS50110">
    <property type="entry name" value="RESPONSE_REGULATORY"/>
    <property type="match status" value="1"/>
</dbReference>
<dbReference type="InterPro" id="IPR029787">
    <property type="entry name" value="Nucleotide_cyclase"/>
</dbReference>
<gene>
    <name evidence="5" type="ORF">AMOR_06220</name>
</gene>
<protein>
    <recommendedName>
        <fullName evidence="1">diguanylate cyclase</fullName>
        <ecNumber evidence="1">2.7.7.65</ecNumber>
    </recommendedName>
</protein>
<dbReference type="Pfam" id="PF00990">
    <property type="entry name" value="GGDEF"/>
    <property type="match status" value="1"/>
</dbReference>
<evidence type="ECO:0000313" key="5">
    <source>
        <dbReference type="EMBL" id="BDG01626.1"/>
    </source>
</evidence>
<dbReference type="Pfam" id="PF00072">
    <property type="entry name" value="Response_reg"/>
    <property type="match status" value="1"/>
</dbReference>
<dbReference type="Proteomes" id="UP001162891">
    <property type="component" value="Chromosome"/>
</dbReference>
<dbReference type="InterPro" id="IPR011006">
    <property type="entry name" value="CheY-like_superfamily"/>
</dbReference>
<organism evidence="5 6">
    <name type="scientific">Anaeromyxobacter oryzae</name>
    <dbReference type="NCBI Taxonomy" id="2918170"/>
    <lineage>
        <taxon>Bacteria</taxon>
        <taxon>Pseudomonadati</taxon>
        <taxon>Myxococcota</taxon>
        <taxon>Myxococcia</taxon>
        <taxon>Myxococcales</taxon>
        <taxon>Cystobacterineae</taxon>
        <taxon>Anaeromyxobacteraceae</taxon>
        <taxon>Anaeromyxobacter</taxon>
    </lineage>
</organism>
<dbReference type="InterPro" id="IPR000160">
    <property type="entry name" value="GGDEF_dom"/>
</dbReference>
<evidence type="ECO:0000313" key="6">
    <source>
        <dbReference type="Proteomes" id="UP001162891"/>
    </source>
</evidence>
<evidence type="ECO:0000259" key="4">
    <source>
        <dbReference type="PROSITE" id="PS50887"/>
    </source>
</evidence>
<dbReference type="Gene3D" id="3.40.50.2300">
    <property type="match status" value="1"/>
</dbReference>
<feature type="domain" description="Response regulatory" evidence="3">
    <location>
        <begin position="4"/>
        <end position="118"/>
    </location>
</feature>
<keyword evidence="6" id="KW-1185">Reference proteome</keyword>
<dbReference type="PANTHER" id="PTHR45138:SF6">
    <property type="entry name" value="DIGUANYLATE CYCLASE DGCN"/>
    <property type="match status" value="1"/>
</dbReference>
<feature type="modified residue" description="4-aspartylphosphate" evidence="2">
    <location>
        <position position="53"/>
    </location>
</feature>